<comment type="caution">
    <text evidence="6">The sequence shown here is derived from an EMBL/GenBank/DDBJ whole genome shotgun (WGS) entry which is preliminary data.</text>
</comment>
<keyword evidence="7" id="KW-1185">Reference proteome</keyword>
<keyword evidence="2 4" id="KW-0863">Zinc-finger</keyword>
<dbReference type="GO" id="GO:0008270">
    <property type="term" value="F:zinc ion binding"/>
    <property type="evidence" value="ECO:0007669"/>
    <property type="project" value="UniProtKB-KW"/>
</dbReference>
<evidence type="ECO:0000313" key="7">
    <source>
        <dbReference type="Proteomes" id="UP000521943"/>
    </source>
</evidence>
<dbReference type="InterPro" id="IPR002893">
    <property type="entry name" value="Znf_MYND"/>
</dbReference>
<dbReference type="Proteomes" id="UP000521943">
    <property type="component" value="Unassembled WGS sequence"/>
</dbReference>
<protein>
    <recommendedName>
        <fullName evidence="5">MYND-type domain-containing protein</fullName>
    </recommendedName>
</protein>
<reference evidence="6 7" key="1">
    <citation type="submission" date="2020-07" db="EMBL/GenBank/DDBJ databases">
        <title>Comparative genomics of pyrophilous fungi reveals a link between fire events and developmental genes.</title>
        <authorList>
            <consortium name="DOE Joint Genome Institute"/>
            <person name="Steindorff A.S."/>
            <person name="Carver A."/>
            <person name="Calhoun S."/>
            <person name="Stillman K."/>
            <person name="Liu H."/>
            <person name="Lipzen A."/>
            <person name="Pangilinan J."/>
            <person name="Labutti K."/>
            <person name="Bruns T.D."/>
            <person name="Grigoriev I.V."/>
        </authorList>
    </citation>
    <scope>NUCLEOTIDE SEQUENCE [LARGE SCALE GENOMIC DNA]</scope>
    <source>
        <strain evidence="6 7">CBS 144469</strain>
    </source>
</reference>
<dbReference type="Gene3D" id="6.10.140.2220">
    <property type="match status" value="1"/>
</dbReference>
<dbReference type="PROSITE" id="PS50865">
    <property type="entry name" value="ZF_MYND_2"/>
    <property type="match status" value="1"/>
</dbReference>
<evidence type="ECO:0000256" key="2">
    <source>
        <dbReference type="ARBA" id="ARBA00022771"/>
    </source>
</evidence>
<accession>A0A8H6LUV3</accession>
<organism evidence="6 7">
    <name type="scientific">Ephemerocybe angulata</name>
    <dbReference type="NCBI Taxonomy" id="980116"/>
    <lineage>
        <taxon>Eukaryota</taxon>
        <taxon>Fungi</taxon>
        <taxon>Dikarya</taxon>
        <taxon>Basidiomycota</taxon>
        <taxon>Agaricomycotina</taxon>
        <taxon>Agaricomycetes</taxon>
        <taxon>Agaricomycetidae</taxon>
        <taxon>Agaricales</taxon>
        <taxon>Agaricineae</taxon>
        <taxon>Psathyrellaceae</taxon>
        <taxon>Ephemerocybe</taxon>
    </lineage>
</organism>
<dbReference type="EMBL" id="JACGCI010000160">
    <property type="protein sequence ID" value="KAF6743044.1"/>
    <property type="molecule type" value="Genomic_DNA"/>
</dbReference>
<evidence type="ECO:0000259" key="5">
    <source>
        <dbReference type="PROSITE" id="PS50865"/>
    </source>
</evidence>
<dbReference type="AlphaFoldDB" id="A0A8H6LUV3"/>
<evidence type="ECO:0000256" key="1">
    <source>
        <dbReference type="ARBA" id="ARBA00022723"/>
    </source>
</evidence>
<proteinExistence type="predicted"/>
<feature type="domain" description="MYND-type" evidence="5">
    <location>
        <begin position="386"/>
        <end position="430"/>
    </location>
</feature>
<name>A0A8H6LUV3_9AGAR</name>
<keyword evidence="1" id="KW-0479">Metal-binding</keyword>
<sequence length="497" mass="55417">MDIHDLVKLYQTSDDDTRKGMRAMVDEEVKKRKTYPPMALQTAVEIMVSTMQNPMGPESCALKFFCAVGRFRQATPKPVKNQAQSRKFLESYPGVMRATISFLTRKQSSADHASMIEHLDRCHCGDSDPEARGSQHSVTQAFTDPRISPTHKGFMMHLGIAFLIDCLMSILTNMTHGKFRQVKNGENSSMKQPWPHGIDDLLPNGLAHSVDGFELWAANAHCGYLFLRLAGSIAHAYPAFAVEIMSRSPNFHLGLHRPAQQLSAAMDLYDQRPAGWNPTAIDSGFMLPLIYTINFLGLLSSGGMNPYAAMMGGTSAKQILLPVLLRGISILSLPGLETHFAGEFKEMWRMLAVINHRPQDGYDCLEDPLEECFNALRIARRGGCLNITCLAKAGMVQGRCCGNCDLIRFCDKKCQTEAWRDRSFPHKAVCAKIKSLRETLGPKVWGNVVTTNPRFTAKDFKKACRGKRIDLKLVKEVGILVTCVQSSQMYYRSLNSS</sequence>
<dbReference type="SUPFAM" id="SSF144232">
    <property type="entry name" value="HIT/MYND zinc finger-like"/>
    <property type="match status" value="1"/>
</dbReference>
<dbReference type="OrthoDB" id="3270372at2759"/>
<evidence type="ECO:0000313" key="6">
    <source>
        <dbReference type="EMBL" id="KAF6743044.1"/>
    </source>
</evidence>
<gene>
    <name evidence="6" type="ORF">DFP72DRAFT_1080914</name>
</gene>
<keyword evidence="3" id="KW-0862">Zinc</keyword>
<evidence type="ECO:0000256" key="4">
    <source>
        <dbReference type="PROSITE-ProRule" id="PRU00134"/>
    </source>
</evidence>
<evidence type="ECO:0000256" key="3">
    <source>
        <dbReference type="ARBA" id="ARBA00022833"/>
    </source>
</evidence>